<proteinExistence type="predicted"/>
<sequence>MIAQSGSYRDTCSNCGAETRCTATEALIDERLRWDVECFCPGCGEAWHEGGVGPSPAYVRNAIIAANGKSLLRISHAENVAAKIMKVMRDFEGVTISAAKRAADELRSEGRSGTLVELSRLANALRASGIAANVEKEG</sequence>
<keyword evidence="2" id="KW-1185">Reference proteome</keyword>
<gene>
    <name evidence="1" type="ORF">GCM10022233_75760</name>
</gene>
<evidence type="ECO:0000313" key="1">
    <source>
        <dbReference type="EMBL" id="GAA4083101.1"/>
    </source>
</evidence>
<evidence type="ECO:0000313" key="2">
    <source>
        <dbReference type="Proteomes" id="UP001499984"/>
    </source>
</evidence>
<protein>
    <recommendedName>
        <fullName evidence="3">Ribosomal protein L7/L12 C-terminal domain-containing protein</fullName>
    </recommendedName>
</protein>
<evidence type="ECO:0008006" key="3">
    <source>
        <dbReference type="Google" id="ProtNLM"/>
    </source>
</evidence>
<organism evidence="1 2">
    <name type="scientific">Streptomyces shaanxiensis</name>
    <dbReference type="NCBI Taxonomy" id="653357"/>
    <lineage>
        <taxon>Bacteria</taxon>
        <taxon>Bacillati</taxon>
        <taxon>Actinomycetota</taxon>
        <taxon>Actinomycetes</taxon>
        <taxon>Kitasatosporales</taxon>
        <taxon>Streptomycetaceae</taxon>
        <taxon>Streptomyces</taxon>
    </lineage>
</organism>
<comment type="caution">
    <text evidence="1">The sequence shown here is derived from an EMBL/GenBank/DDBJ whole genome shotgun (WGS) entry which is preliminary data.</text>
</comment>
<dbReference type="Proteomes" id="UP001499984">
    <property type="component" value="Unassembled WGS sequence"/>
</dbReference>
<dbReference type="EMBL" id="BAAAZY010000027">
    <property type="protein sequence ID" value="GAA4083101.1"/>
    <property type="molecule type" value="Genomic_DNA"/>
</dbReference>
<accession>A0ABP7W7L0</accession>
<name>A0ABP7W7L0_9ACTN</name>
<reference evidence="2" key="1">
    <citation type="journal article" date="2019" name="Int. J. Syst. Evol. Microbiol.">
        <title>The Global Catalogue of Microorganisms (GCM) 10K type strain sequencing project: providing services to taxonomists for standard genome sequencing and annotation.</title>
        <authorList>
            <consortium name="The Broad Institute Genomics Platform"/>
            <consortium name="The Broad Institute Genome Sequencing Center for Infectious Disease"/>
            <person name="Wu L."/>
            <person name="Ma J."/>
        </authorList>
    </citation>
    <scope>NUCLEOTIDE SEQUENCE [LARGE SCALE GENOMIC DNA]</scope>
    <source>
        <strain evidence="2">JCM 16925</strain>
    </source>
</reference>